<dbReference type="PANTHER" id="PTHR43005">
    <property type="entry name" value="BLR7065 PROTEIN"/>
    <property type="match status" value="1"/>
</dbReference>
<dbReference type="EMBL" id="QOCW01000003">
    <property type="protein sequence ID" value="RBW70783.1"/>
    <property type="molecule type" value="Genomic_DNA"/>
</dbReference>
<evidence type="ECO:0000313" key="9">
    <source>
        <dbReference type="EMBL" id="RBW70783.1"/>
    </source>
</evidence>
<dbReference type="PROSITE" id="PS50928">
    <property type="entry name" value="ABC_TM1"/>
    <property type="match status" value="1"/>
</dbReference>
<evidence type="ECO:0000256" key="5">
    <source>
        <dbReference type="ARBA" id="ARBA00022989"/>
    </source>
</evidence>
<evidence type="ECO:0000256" key="7">
    <source>
        <dbReference type="RuleBase" id="RU363032"/>
    </source>
</evidence>
<dbReference type="RefSeq" id="WP_113804776.1">
    <property type="nucleotide sequence ID" value="NZ_QOCW01000003.1"/>
</dbReference>
<keyword evidence="2 7" id="KW-0813">Transport</keyword>
<feature type="transmembrane region" description="Helical" evidence="7">
    <location>
        <begin position="267"/>
        <end position="285"/>
    </location>
</feature>
<gene>
    <name evidence="9" type="ORF">DS031_04720</name>
</gene>
<keyword evidence="6 7" id="KW-0472">Membrane</keyword>
<reference evidence="9 10" key="1">
    <citation type="submission" date="2018-07" db="EMBL/GenBank/DDBJ databases">
        <title>Lottiidibacillus patelloidae gen. nov., sp. nov., isolated from the intestinal tract of a marine limpet and the reclassification of B. taeanensis BH030017T, B. algicola KMM 3737T and B. hwajinpoensis SW-72T as genus Lottiidibacillus.</title>
        <authorList>
            <person name="Liu R."/>
            <person name="Huang Z."/>
        </authorList>
    </citation>
    <scope>NUCLEOTIDE SEQUENCE [LARGE SCALE GENOMIC DNA]</scope>
    <source>
        <strain evidence="9 10">BH030017</strain>
    </source>
</reference>
<dbReference type="InterPro" id="IPR035906">
    <property type="entry name" value="MetI-like_sf"/>
</dbReference>
<dbReference type="GO" id="GO:0055085">
    <property type="term" value="P:transmembrane transport"/>
    <property type="evidence" value="ECO:0007669"/>
    <property type="project" value="InterPro"/>
</dbReference>
<feature type="transmembrane region" description="Helical" evidence="7">
    <location>
        <begin position="159"/>
        <end position="182"/>
    </location>
</feature>
<accession>A0A366Y301</accession>
<feature type="transmembrane region" description="Helical" evidence="7">
    <location>
        <begin position="12"/>
        <end position="32"/>
    </location>
</feature>
<keyword evidence="10" id="KW-1185">Reference proteome</keyword>
<comment type="caution">
    <text evidence="9">The sequence shown here is derived from an EMBL/GenBank/DDBJ whole genome shotgun (WGS) entry which is preliminary data.</text>
</comment>
<evidence type="ECO:0000256" key="1">
    <source>
        <dbReference type="ARBA" id="ARBA00004651"/>
    </source>
</evidence>
<evidence type="ECO:0000313" key="10">
    <source>
        <dbReference type="Proteomes" id="UP000253314"/>
    </source>
</evidence>
<feature type="transmembrane region" description="Helical" evidence="7">
    <location>
        <begin position="203"/>
        <end position="225"/>
    </location>
</feature>
<dbReference type="OrthoDB" id="9783714at2"/>
<evidence type="ECO:0000256" key="6">
    <source>
        <dbReference type="ARBA" id="ARBA00023136"/>
    </source>
</evidence>
<dbReference type="AlphaFoldDB" id="A0A366Y301"/>
<comment type="subcellular location">
    <subcellularLocation>
        <location evidence="1 7">Cell membrane</location>
        <topology evidence="1 7">Multi-pass membrane protein</topology>
    </subcellularLocation>
</comment>
<dbReference type="Gene3D" id="1.10.3720.10">
    <property type="entry name" value="MetI-like"/>
    <property type="match status" value="1"/>
</dbReference>
<dbReference type="PANTHER" id="PTHR43005:SF1">
    <property type="entry name" value="SPERMIDINE_PUTRESCINE TRANSPORT SYSTEM PERMEASE PROTEIN"/>
    <property type="match status" value="1"/>
</dbReference>
<evidence type="ECO:0000256" key="4">
    <source>
        <dbReference type="ARBA" id="ARBA00022692"/>
    </source>
</evidence>
<keyword evidence="5 7" id="KW-1133">Transmembrane helix</keyword>
<dbReference type="GO" id="GO:0005886">
    <property type="term" value="C:plasma membrane"/>
    <property type="evidence" value="ECO:0007669"/>
    <property type="project" value="UniProtKB-SubCell"/>
</dbReference>
<dbReference type="SUPFAM" id="SSF161098">
    <property type="entry name" value="MetI-like"/>
    <property type="match status" value="1"/>
</dbReference>
<feature type="transmembrane region" description="Helical" evidence="7">
    <location>
        <begin position="105"/>
        <end position="125"/>
    </location>
</feature>
<evidence type="ECO:0000256" key="2">
    <source>
        <dbReference type="ARBA" id="ARBA00022448"/>
    </source>
</evidence>
<feature type="transmembrane region" description="Helical" evidence="7">
    <location>
        <begin position="72"/>
        <end position="93"/>
    </location>
</feature>
<sequence>MKLKNGMLASFFFLPAAVFLIVFFVYPVFLLIKDSLFTYDLYDPSVKEFVGIAHYIDALTSERFLESAFNTVIYIVVAVGFEFTIGLILALLLSTGFKGSQFIRTLLLSPLMLAPLVSGLIWKFMLNDQFGVINWGLYKLGILSDPHQILWLSDSKFSLFSTIIADIWLTTPFMMLVLLAGIQGIPKSLYESSQIDGANKWQTFRYITMPSLVPVATVALVIRIIDAARTFDIVWVLTQGGPGFSSEVLSTYMYKTLTRYGYVGESSAMAVIFIILLLALSSFFIKRMWSPSKKHA</sequence>
<proteinExistence type="inferred from homology"/>
<keyword evidence="4 7" id="KW-0812">Transmembrane</keyword>
<dbReference type="Pfam" id="PF00528">
    <property type="entry name" value="BPD_transp_1"/>
    <property type="match status" value="1"/>
</dbReference>
<keyword evidence="3" id="KW-1003">Cell membrane</keyword>
<dbReference type="InterPro" id="IPR000515">
    <property type="entry name" value="MetI-like"/>
</dbReference>
<feature type="domain" description="ABC transmembrane type-1" evidence="8">
    <location>
        <begin position="68"/>
        <end position="284"/>
    </location>
</feature>
<dbReference type="Proteomes" id="UP000253314">
    <property type="component" value="Unassembled WGS sequence"/>
</dbReference>
<protein>
    <submittedName>
        <fullName evidence="9">Sugar ABC transporter permease</fullName>
    </submittedName>
</protein>
<organism evidence="9 10">
    <name type="scientific">Bacillus taeanensis</name>
    <dbReference type="NCBI Taxonomy" id="273032"/>
    <lineage>
        <taxon>Bacteria</taxon>
        <taxon>Bacillati</taxon>
        <taxon>Bacillota</taxon>
        <taxon>Bacilli</taxon>
        <taxon>Bacillales</taxon>
        <taxon>Bacillaceae</taxon>
        <taxon>Bacillus</taxon>
    </lineage>
</organism>
<comment type="similarity">
    <text evidence="7">Belongs to the binding-protein-dependent transport system permease family.</text>
</comment>
<evidence type="ECO:0000259" key="8">
    <source>
        <dbReference type="PROSITE" id="PS50928"/>
    </source>
</evidence>
<evidence type="ECO:0000256" key="3">
    <source>
        <dbReference type="ARBA" id="ARBA00022475"/>
    </source>
</evidence>
<dbReference type="CDD" id="cd06261">
    <property type="entry name" value="TM_PBP2"/>
    <property type="match status" value="1"/>
</dbReference>
<name>A0A366Y301_9BACI</name>